<proteinExistence type="predicted"/>
<keyword evidence="1" id="KW-1185">Reference proteome</keyword>
<dbReference type="WBParaSite" id="ALUE_0002360001-mRNA-1">
    <property type="protein sequence ID" value="ALUE_0002360001-mRNA-1"/>
    <property type="gene ID" value="ALUE_0002360001"/>
</dbReference>
<protein>
    <submittedName>
        <fullName evidence="2">Uncharacterized protein</fullName>
    </submittedName>
</protein>
<dbReference type="AlphaFoldDB" id="A0A0M3IXX2"/>
<accession>A0A0M3IXX2</accession>
<organism evidence="1 2">
    <name type="scientific">Ascaris lumbricoides</name>
    <name type="common">Giant roundworm</name>
    <dbReference type="NCBI Taxonomy" id="6252"/>
    <lineage>
        <taxon>Eukaryota</taxon>
        <taxon>Metazoa</taxon>
        <taxon>Ecdysozoa</taxon>
        <taxon>Nematoda</taxon>
        <taxon>Chromadorea</taxon>
        <taxon>Rhabditida</taxon>
        <taxon>Spirurina</taxon>
        <taxon>Ascaridomorpha</taxon>
        <taxon>Ascaridoidea</taxon>
        <taxon>Ascarididae</taxon>
        <taxon>Ascaris</taxon>
    </lineage>
</organism>
<name>A0A0M3IXX2_ASCLU</name>
<reference evidence="2" key="1">
    <citation type="submission" date="2017-02" db="UniProtKB">
        <authorList>
            <consortium name="WormBaseParasite"/>
        </authorList>
    </citation>
    <scope>IDENTIFICATION</scope>
</reference>
<evidence type="ECO:0000313" key="2">
    <source>
        <dbReference type="WBParaSite" id="ALUE_0002360001-mRNA-1"/>
    </source>
</evidence>
<sequence>MMHHYNSYMNTMNSRPPFVVIVEVRTQCARIQQCREAMLTNQPMRLSVGTPSFAYHNRSTAKHPRKIARRALQSTTVVESESTIKYAGKLGEWKAFGL</sequence>
<dbReference type="Proteomes" id="UP000036681">
    <property type="component" value="Unplaced"/>
</dbReference>
<evidence type="ECO:0000313" key="1">
    <source>
        <dbReference type="Proteomes" id="UP000036681"/>
    </source>
</evidence>